<feature type="signal peptide" evidence="2">
    <location>
        <begin position="1"/>
        <end position="20"/>
    </location>
</feature>
<dbReference type="Gene3D" id="3.30.70.100">
    <property type="match status" value="1"/>
</dbReference>
<dbReference type="CDD" id="cd00371">
    <property type="entry name" value="HMA"/>
    <property type="match status" value="1"/>
</dbReference>
<dbReference type="FunFam" id="3.30.70.100:FF:000001">
    <property type="entry name" value="ATPase copper transporting beta"/>
    <property type="match status" value="1"/>
</dbReference>
<keyword evidence="1" id="KW-0479">Metal-binding</keyword>
<dbReference type="InterPro" id="IPR006121">
    <property type="entry name" value="HMA_dom"/>
</dbReference>
<protein>
    <submittedName>
        <fullName evidence="4">Heavy metal transport/detoxification protein</fullName>
    </submittedName>
</protein>
<dbReference type="RefSeq" id="WP_035578274.1">
    <property type="nucleotide sequence ID" value="NZ_ARYJ01000002.1"/>
</dbReference>
<evidence type="ECO:0000313" key="5">
    <source>
        <dbReference type="Proteomes" id="UP000024816"/>
    </source>
</evidence>
<feature type="chain" id="PRO_5001572946" evidence="2">
    <location>
        <begin position="21"/>
        <end position="110"/>
    </location>
</feature>
<proteinExistence type="predicted"/>
<evidence type="ECO:0000259" key="3">
    <source>
        <dbReference type="PROSITE" id="PS50846"/>
    </source>
</evidence>
<comment type="caution">
    <text evidence="4">The sequence shown here is derived from an EMBL/GenBank/DDBJ whole genome shotgun (WGS) entry which is preliminary data.</text>
</comment>
<dbReference type="InterPro" id="IPR036163">
    <property type="entry name" value="HMA_dom_sf"/>
</dbReference>
<evidence type="ECO:0000313" key="4">
    <source>
        <dbReference type="EMBL" id="KCZ90244.1"/>
    </source>
</evidence>
<dbReference type="eggNOG" id="COG2608">
    <property type="taxonomic scope" value="Bacteria"/>
</dbReference>
<accession>A0A059FHW9</accession>
<sequence length="110" mass="10960">MKRPLILAAALLALSGLGWAIAPAVTPAVAQSASQQVASAQTRTFVIQNMTCALCPVTVKKAMEGVAGVTSVAVNFDAKTATVIFDPAVTNADAVAAASTNAGYPASVKG</sequence>
<dbReference type="EMBL" id="ARYJ01000002">
    <property type="protein sequence ID" value="KCZ90244.1"/>
    <property type="molecule type" value="Genomic_DNA"/>
</dbReference>
<dbReference type="GO" id="GO:0046872">
    <property type="term" value="F:metal ion binding"/>
    <property type="evidence" value="ECO:0007669"/>
    <property type="project" value="UniProtKB-KW"/>
</dbReference>
<dbReference type="STRING" id="1280952.HJA_03416"/>
<gene>
    <name evidence="4" type="ORF">HJA_03416</name>
</gene>
<dbReference type="Proteomes" id="UP000024816">
    <property type="component" value="Unassembled WGS sequence"/>
</dbReference>
<name>A0A059FHW9_9PROT</name>
<evidence type="ECO:0000256" key="1">
    <source>
        <dbReference type="ARBA" id="ARBA00022723"/>
    </source>
</evidence>
<dbReference type="Pfam" id="PF00403">
    <property type="entry name" value="HMA"/>
    <property type="match status" value="1"/>
</dbReference>
<dbReference type="PROSITE" id="PS50846">
    <property type="entry name" value="HMA_2"/>
    <property type="match status" value="1"/>
</dbReference>
<dbReference type="OrthoDB" id="7205933at2"/>
<keyword evidence="5" id="KW-1185">Reference proteome</keyword>
<reference evidence="4 5" key="1">
    <citation type="journal article" date="2014" name="Antonie Van Leeuwenhoek">
        <title>Hyphomonas beringensis sp. nov. and Hyphomonas chukchiensis sp. nov., isolated from surface seawater of the Bering Sea and Chukchi Sea.</title>
        <authorList>
            <person name="Li C."/>
            <person name="Lai Q."/>
            <person name="Li G."/>
            <person name="Dong C."/>
            <person name="Wang J."/>
            <person name="Liao Y."/>
            <person name="Shao Z."/>
        </authorList>
    </citation>
    <scope>NUCLEOTIDE SEQUENCE [LARGE SCALE GENOMIC DNA]</scope>
    <source>
        <strain evidence="4 5">VP2</strain>
    </source>
</reference>
<dbReference type="PATRIC" id="fig|1280952.3.peg.683"/>
<organism evidence="4 5">
    <name type="scientific">Hyphomonas jannaschiana VP2</name>
    <dbReference type="NCBI Taxonomy" id="1280952"/>
    <lineage>
        <taxon>Bacteria</taxon>
        <taxon>Pseudomonadati</taxon>
        <taxon>Pseudomonadota</taxon>
        <taxon>Alphaproteobacteria</taxon>
        <taxon>Hyphomonadales</taxon>
        <taxon>Hyphomonadaceae</taxon>
        <taxon>Hyphomonas</taxon>
    </lineage>
</organism>
<evidence type="ECO:0000256" key="2">
    <source>
        <dbReference type="SAM" id="SignalP"/>
    </source>
</evidence>
<dbReference type="AlphaFoldDB" id="A0A059FHW9"/>
<keyword evidence="2" id="KW-0732">Signal</keyword>
<feature type="domain" description="HMA" evidence="3">
    <location>
        <begin position="41"/>
        <end position="107"/>
    </location>
</feature>
<dbReference type="SUPFAM" id="SSF55008">
    <property type="entry name" value="HMA, heavy metal-associated domain"/>
    <property type="match status" value="1"/>
</dbReference>